<dbReference type="EMBL" id="GEDG01037527">
    <property type="protein sequence ID" value="JAP08077.1"/>
    <property type="molecule type" value="Transcribed_RNA"/>
</dbReference>
<feature type="non-terminal residue" evidence="3">
    <location>
        <position position="79"/>
    </location>
</feature>
<keyword evidence="1" id="KW-1133">Transmembrane helix</keyword>
<protein>
    <submittedName>
        <fullName evidence="3">Putative ovule protein</fullName>
    </submittedName>
</protein>
<dbReference type="AlphaFoldDB" id="A0A0V0GJR1"/>
<evidence type="ECO:0000256" key="1">
    <source>
        <dbReference type="SAM" id="Phobius"/>
    </source>
</evidence>
<organism evidence="3">
    <name type="scientific">Solanum chacoense</name>
    <name type="common">Chaco potato</name>
    <dbReference type="NCBI Taxonomy" id="4108"/>
    <lineage>
        <taxon>Eukaryota</taxon>
        <taxon>Viridiplantae</taxon>
        <taxon>Streptophyta</taxon>
        <taxon>Embryophyta</taxon>
        <taxon>Tracheophyta</taxon>
        <taxon>Spermatophyta</taxon>
        <taxon>Magnoliopsida</taxon>
        <taxon>eudicotyledons</taxon>
        <taxon>Gunneridae</taxon>
        <taxon>Pentapetalae</taxon>
        <taxon>asterids</taxon>
        <taxon>lamiids</taxon>
        <taxon>Solanales</taxon>
        <taxon>Solanaceae</taxon>
        <taxon>Solanoideae</taxon>
        <taxon>Solaneae</taxon>
        <taxon>Solanum</taxon>
    </lineage>
</organism>
<feature type="transmembrane region" description="Helical" evidence="1">
    <location>
        <begin position="6"/>
        <end position="33"/>
    </location>
</feature>
<keyword evidence="1" id="KW-0812">Transmembrane</keyword>
<feature type="chain" id="PRO_5006865387" evidence="2">
    <location>
        <begin position="17"/>
        <end position="79"/>
    </location>
</feature>
<evidence type="ECO:0000313" key="3">
    <source>
        <dbReference type="EMBL" id="JAP08077.1"/>
    </source>
</evidence>
<keyword evidence="2" id="KW-0732">Signal</keyword>
<keyword evidence="1" id="KW-0472">Membrane</keyword>
<evidence type="ECO:0000256" key="2">
    <source>
        <dbReference type="SAM" id="SignalP"/>
    </source>
</evidence>
<proteinExistence type="predicted"/>
<accession>A0A0V0GJR1</accession>
<feature type="signal peptide" evidence="2">
    <location>
        <begin position="1"/>
        <end position="16"/>
    </location>
</feature>
<reference evidence="3" key="1">
    <citation type="submission" date="2015-12" db="EMBL/GenBank/DDBJ databases">
        <title>Gene expression during late stages of embryo sac development: a critical building block for successful pollen-pistil interactions.</title>
        <authorList>
            <person name="Liu Y."/>
            <person name="Joly V."/>
            <person name="Sabar M."/>
            <person name="Matton D.P."/>
        </authorList>
    </citation>
    <scope>NUCLEOTIDE SEQUENCE</scope>
</reference>
<name>A0A0V0GJR1_SOLCH</name>
<sequence>MLCNVFLLFAMASSLSILCIQNCFGMLSLLYFLSFPFLYLSRGSIETTSLPSQGRGKATYTPPSQTPLVGFYWVCCCCC</sequence>